<dbReference type="SUPFAM" id="SSF54373">
    <property type="entry name" value="FAD-linked reductases, C-terminal domain"/>
    <property type="match status" value="1"/>
</dbReference>
<organism evidence="17 18">
    <name type="scientific">Somion occarium</name>
    <dbReference type="NCBI Taxonomy" id="3059160"/>
    <lineage>
        <taxon>Eukaryota</taxon>
        <taxon>Fungi</taxon>
        <taxon>Dikarya</taxon>
        <taxon>Basidiomycota</taxon>
        <taxon>Agaricomycotina</taxon>
        <taxon>Agaricomycetes</taxon>
        <taxon>Polyporales</taxon>
        <taxon>Cerrenaceae</taxon>
        <taxon>Somion</taxon>
    </lineage>
</organism>
<accession>A0ABP1DPP7</accession>
<keyword evidence="9" id="KW-0574">Periplasm</keyword>
<keyword evidence="11" id="KW-0560">Oxidoreductase</keyword>
<evidence type="ECO:0000256" key="6">
    <source>
        <dbReference type="ARBA" id="ARBA00013082"/>
    </source>
</evidence>
<evidence type="ECO:0000256" key="1">
    <source>
        <dbReference type="ARBA" id="ARBA00000827"/>
    </source>
</evidence>
<evidence type="ECO:0000256" key="10">
    <source>
        <dbReference type="ARBA" id="ARBA00022827"/>
    </source>
</evidence>
<dbReference type="InterPro" id="IPR036188">
    <property type="entry name" value="FAD/NAD-bd_sf"/>
</dbReference>
<evidence type="ECO:0000256" key="12">
    <source>
        <dbReference type="ARBA" id="ARBA00030508"/>
    </source>
</evidence>
<gene>
    <name evidence="17" type="ORF">GFSPODELE1_LOCUS6941</name>
</gene>
<feature type="region of interest" description="Disordered" evidence="15">
    <location>
        <begin position="432"/>
        <end position="452"/>
    </location>
</feature>
<comment type="subunit">
    <text evidence="5">Homotetramer.</text>
</comment>
<dbReference type="InterPro" id="IPR051473">
    <property type="entry name" value="P2Ox-like"/>
</dbReference>
<dbReference type="EC" id="1.1.3.10" evidence="6"/>
<dbReference type="Gene3D" id="3.50.50.60">
    <property type="entry name" value="FAD/NAD(P)-binding domain"/>
    <property type="match status" value="2"/>
</dbReference>
<evidence type="ECO:0000256" key="11">
    <source>
        <dbReference type="ARBA" id="ARBA00023002"/>
    </source>
</evidence>
<comment type="similarity">
    <text evidence="4">Belongs to the GMC oxidoreductase family.</text>
</comment>
<dbReference type="InterPro" id="IPR007867">
    <property type="entry name" value="GMC_OxRtase_C"/>
</dbReference>
<evidence type="ECO:0000256" key="8">
    <source>
        <dbReference type="ARBA" id="ARBA00022630"/>
    </source>
</evidence>
<sequence length="699" mass="78416">MLVRYSWLNNEAAHILTAFIQECVYSALIAGTFGPGCRSGVVGAKSKLRRYSITPFCRRSYAGSGVGAERHPLLTKWILTSKKVIPCQMESCQGSFSSVELSIKCWRLKQGPIGATFAKKCVDAGLRVLMTEIGAADSFTSKKEKGATAHSGHDETFSANFEPGFVKVPGYHKKNEIEYQKDIDRFVNVIKGALSTVSIPTSNNAVPTLDPASFQNSKERPFISLGKNPSQNPFNNLGAEAVTRGVGGMTTHWTCATPRFNPDIERPKLDNNTATNDELWKKLYAEAEQLIGTSEKEFDESIRHNLVLRTLQNKFNPSVRKFKPLPLACHRLSDPEYVEWHATDRILEELFTDPKKRHNFILLTNHRCSRVIIKESAPGQGEHTIEGAELTNLLPHTHVNSFQGGESSFVVRAKVYIIAAGSVATAQILANSQKKKVTPPPNTPEDDNKKIDTPLIPNLGKYITEQPMTFCQIVLDAKLINSVDNNPFNLPWWMAKVDEHRRRNPRDPIHIPFRDPEPQVTTPFTKEHPWHTQIHRDAFSYGAVAETIDTRLIVDFRFFGYVEPRETNQLRFQQYYDDAYGMPQPTFEFQMSEDDSARSRRMMDDMCSIALKLGGYLPGSEPQFMTPGLALHLAGTVRAGLDKKTHVADTYSKVYDFRNLYVGGNGVIPTGFGANPTLTSICYAIRASEHIINEIKQYK</sequence>
<comment type="cofactor">
    <cofactor evidence="2">
        <name>FAD</name>
        <dbReference type="ChEBI" id="CHEBI:57692"/>
    </cofactor>
</comment>
<evidence type="ECO:0000256" key="9">
    <source>
        <dbReference type="ARBA" id="ARBA00022764"/>
    </source>
</evidence>
<evidence type="ECO:0000313" key="17">
    <source>
        <dbReference type="EMBL" id="CAL1708624.1"/>
    </source>
</evidence>
<dbReference type="Pfam" id="PF05199">
    <property type="entry name" value="GMC_oxred_C"/>
    <property type="match status" value="1"/>
</dbReference>
<dbReference type="Proteomes" id="UP001497453">
    <property type="component" value="Chromosome 5"/>
</dbReference>
<feature type="domain" description="Glucose-methanol-choline oxidoreductase C-terminal" evidence="16">
    <location>
        <begin position="564"/>
        <end position="683"/>
    </location>
</feature>
<dbReference type="SUPFAM" id="SSF51905">
    <property type="entry name" value="FAD/NAD(P)-binding domain"/>
    <property type="match status" value="1"/>
</dbReference>
<dbReference type="EMBL" id="OZ037948">
    <property type="protein sequence ID" value="CAL1708624.1"/>
    <property type="molecule type" value="Genomic_DNA"/>
</dbReference>
<proteinExistence type="inferred from homology"/>
<comment type="subcellular location">
    <subcellularLocation>
        <location evidence="3">Periplasm</location>
    </subcellularLocation>
</comment>
<evidence type="ECO:0000256" key="15">
    <source>
        <dbReference type="SAM" id="MobiDB-lite"/>
    </source>
</evidence>
<evidence type="ECO:0000256" key="2">
    <source>
        <dbReference type="ARBA" id="ARBA00001974"/>
    </source>
</evidence>
<keyword evidence="8" id="KW-0285">Flavoprotein</keyword>
<protein>
    <recommendedName>
        <fullName evidence="7">Pyranose 2-oxidase</fullName>
        <ecNumber evidence="6">1.1.3.10</ecNumber>
    </recommendedName>
    <alternativeName>
        <fullName evidence="13">FAD-oxidoreductase</fullName>
    </alternativeName>
    <alternativeName>
        <fullName evidence="12">Glucose 2-oxidase</fullName>
    </alternativeName>
    <alternativeName>
        <fullName evidence="14">Pyranose:oxygen 2-oxidoreductase</fullName>
    </alternativeName>
</protein>
<name>A0ABP1DPP7_9APHY</name>
<dbReference type="InterPro" id="IPR012814">
    <property type="entry name" value="P2OX"/>
</dbReference>
<dbReference type="PANTHER" id="PTHR42784">
    <property type="entry name" value="PYRANOSE 2-OXIDASE"/>
    <property type="match status" value="1"/>
</dbReference>
<evidence type="ECO:0000256" key="4">
    <source>
        <dbReference type="ARBA" id="ARBA00010790"/>
    </source>
</evidence>
<reference evidence="18" key="1">
    <citation type="submission" date="2024-04" db="EMBL/GenBank/DDBJ databases">
        <authorList>
            <person name="Shaw F."/>
            <person name="Minotto A."/>
        </authorList>
    </citation>
    <scope>NUCLEOTIDE SEQUENCE [LARGE SCALE GENOMIC DNA]</scope>
</reference>
<evidence type="ECO:0000313" key="18">
    <source>
        <dbReference type="Proteomes" id="UP001497453"/>
    </source>
</evidence>
<dbReference type="NCBIfam" id="TIGR02462">
    <property type="entry name" value="pyranose_ox"/>
    <property type="match status" value="1"/>
</dbReference>
<keyword evidence="10" id="KW-0274">FAD</keyword>
<evidence type="ECO:0000256" key="7">
    <source>
        <dbReference type="ARBA" id="ARBA00016408"/>
    </source>
</evidence>
<evidence type="ECO:0000256" key="14">
    <source>
        <dbReference type="ARBA" id="ARBA00031330"/>
    </source>
</evidence>
<evidence type="ECO:0000256" key="13">
    <source>
        <dbReference type="ARBA" id="ARBA00031159"/>
    </source>
</evidence>
<dbReference type="PANTHER" id="PTHR42784:SF1">
    <property type="entry name" value="PYRANOSE 2-OXIDASE"/>
    <property type="match status" value="1"/>
</dbReference>
<comment type="catalytic activity">
    <reaction evidence="1">
        <text>D-glucose + O2 = 2-dehydro-D-glucose + H2O2</text>
        <dbReference type="Rhea" id="RHEA:10552"/>
        <dbReference type="ChEBI" id="CHEBI:4167"/>
        <dbReference type="ChEBI" id="CHEBI:15379"/>
        <dbReference type="ChEBI" id="CHEBI:16240"/>
        <dbReference type="ChEBI" id="CHEBI:16609"/>
        <dbReference type="EC" id="1.1.3.10"/>
    </reaction>
</comment>
<keyword evidence="18" id="KW-1185">Reference proteome</keyword>
<evidence type="ECO:0000256" key="5">
    <source>
        <dbReference type="ARBA" id="ARBA00011881"/>
    </source>
</evidence>
<evidence type="ECO:0000259" key="16">
    <source>
        <dbReference type="Pfam" id="PF05199"/>
    </source>
</evidence>
<evidence type="ECO:0000256" key="3">
    <source>
        <dbReference type="ARBA" id="ARBA00004418"/>
    </source>
</evidence>